<protein>
    <submittedName>
        <fullName evidence="3">Porin family protein</fullName>
    </submittedName>
</protein>
<feature type="domain" description="Outer membrane protein beta-barrel" evidence="2">
    <location>
        <begin position="20"/>
        <end position="190"/>
    </location>
</feature>
<dbReference type="InterPro" id="IPR025665">
    <property type="entry name" value="Beta-barrel_OMP_2"/>
</dbReference>
<name>A0AAW6GI78_BACUN</name>
<feature type="signal peptide" evidence="1">
    <location>
        <begin position="1"/>
        <end position="21"/>
    </location>
</feature>
<dbReference type="Proteomes" id="UP001213309">
    <property type="component" value="Unassembled WGS sequence"/>
</dbReference>
<dbReference type="EMBL" id="JAQNSG010000001">
    <property type="protein sequence ID" value="MDC1878552.1"/>
    <property type="molecule type" value="Genomic_DNA"/>
</dbReference>
<organism evidence="3 4">
    <name type="scientific">Bacteroides uniformis</name>
    <dbReference type="NCBI Taxonomy" id="820"/>
    <lineage>
        <taxon>Bacteria</taxon>
        <taxon>Pseudomonadati</taxon>
        <taxon>Bacteroidota</taxon>
        <taxon>Bacteroidia</taxon>
        <taxon>Bacteroidales</taxon>
        <taxon>Bacteroidaceae</taxon>
        <taxon>Bacteroides</taxon>
    </lineage>
</organism>
<evidence type="ECO:0000313" key="4">
    <source>
        <dbReference type="Proteomes" id="UP001213309"/>
    </source>
</evidence>
<evidence type="ECO:0000256" key="1">
    <source>
        <dbReference type="SAM" id="SignalP"/>
    </source>
</evidence>
<dbReference type="SUPFAM" id="SSF103515">
    <property type="entry name" value="Autotransporter"/>
    <property type="match status" value="1"/>
</dbReference>
<evidence type="ECO:0000313" key="3">
    <source>
        <dbReference type="EMBL" id="MDC1878552.1"/>
    </source>
</evidence>
<dbReference type="InterPro" id="IPR036709">
    <property type="entry name" value="Autotransporte_beta_dom_sf"/>
</dbReference>
<comment type="caution">
    <text evidence="3">The sequence shown here is derived from an EMBL/GenBank/DDBJ whole genome shotgun (WGS) entry which is preliminary data.</text>
</comment>
<dbReference type="AlphaFoldDB" id="A0AAW6GI78"/>
<sequence>MKKFIFLLPVLLMAVFVNVQAQENLKWGVMAGMNVSKLSSTGFDSKIGYHVGVKAELGLPQLANGVFVDAAALISAKGSKTDMGDLGSQKINATYLDIPIHIGYKYAVNEKFNIFGSFGPYAAVGLFGKTKVEELDYSDEGDLINISEKYNTFGNDGFKRFDFGLGFRIGAELNNKYQISLSYDFGLLKTYESKFEIDDENYQEIDLGSGAKNRNLTISIAYLF</sequence>
<reference evidence="3" key="1">
    <citation type="submission" date="2022-10" db="EMBL/GenBank/DDBJ databases">
        <title>Human gut microbiome strain richness.</title>
        <authorList>
            <person name="Chen-Liaw A."/>
        </authorList>
    </citation>
    <scope>NUCLEOTIDE SEQUENCE</scope>
    <source>
        <strain evidence="3">1001713st2_A4_1001713B170214_170313</strain>
    </source>
</reference>
<dbReference type="Pfam" id="PF13568">
    <property type="entry name" value="OMP_b-brl_2"/>
    <property type="match status" value="1"/>
</dbReference>
<proteinExistence type="predicted"/>
<keyword evidence="1" id="KW-0732">Signal</keyword>
<gene>
    <name evidence="3" type="ORF">POZ24_00780</name>
</gene>
<dbReference type="RefSeq" id="WP_272202364.1">
    <property type="nucleotide sequence ID" value="NZ_JAQNSG010000001.1"/>
</dbReference>
<accession>A0AAW6GI78</accession>
<feature type="chain" id="PRO_5043498967" evidence="1">
    <location>
        <begin position="22"/>
        <end position="224"/>
    </location>
</feature>
<evidence type="ECO:0000259" key="2">
    <source>
        <dbReference type="Pfam" id="PF13568"/>
    </source>
</evidence>